<feature type="region of interest" description="Disordered" evidence="1">
    <location>
        <begin position="1072"/>
        <end position="1151"/>
    </location>
</feature>
<feature type="compositionally biased region" description="Acidic residues" evidence="1">
    <location>
        <begin position="852"/>
        <end position="876"/>
    </location>
</feature>
<comment type="caution">
    <text evidence="3">The sequence shown here is derived from an EMBL/GenBank/DDBJ whole genome shotgun (WGS) entry which is preliminary data.</text>
</comment>
<evidence type="ECO:0000313" key="3">
    <source>
        <dbReference type="EMBL" id="KAK9526336.1"/>
    </source>
</evidence>
<protein>
    <recommendedName>
        <fullName evidence="2">DUF6729 domain-containing protein</fullName>
    </recommendedName>
</protein>
<keyword evidence="4" id="KW-1185">Reference proteome</keyword>
<feature type="region of interest" description="Disordered" evidence="1">
    <location>
        <begin position="22"/>
        <end position="57"/>
    </location>
</feature>
<sequence>MDYVPKLRVGSTPDDLILKASPEADAFSRQQEGVRSHRPKNPASTMQGARDRVSAGGGDCSDTKLVLSRHEIQFGKYSGQTFHWLLSNDVGYLIMILAAHHQERESGDLDTSPIKQNQDALSRYARLFPCVTSAVQQSRVSHGSSSEGALHSRRVGFGEHAGLSYREFYESADPIVQSYRMWLRRARVQSTGSCMDHLKRYVMGRDQKGKAASSPSAPPTSSSSSSGPSISSAPGGPVVPAPAAPATASGPLPADAPESWRSTLPRVQHEWVSRALFTRDQSGKLILNTELQPWNYPPGPRQLYFQPPASFDAFFQRPFFLWVPYRMWQCAISCPVCAHSMTGCGLYKTVRKVLDSDGWYFMGTEYLECRRCGKKLASWSRSILSQLDEEYRRMFPAVLTYRLSCDKRVLVQMRGRSLGSSAVRLRSCLVEQHTAAWMNSCIRFMSTYKKSMMPGVTVPPPPDLPEMDLVPTRQWILSAFATDSFARLEEMRAKVTSVFGSILKMDSTKKITRKLSGHAAGTIQWVTNVGNEHGQVLMSVLTAAEGYGLQQMTSGLVRRYQQAKEEPPLVLYVDRDCCSITGGSAAAALFPEWTQLVVRLDIGHFMRRLAAMVTTESHPLYAQFMQRLSTSIFAWDQEDIALLKRAKEAEGPGAWSRVSFKEMARHCRRHTRGAQETERLIEETLDHFKSARDGMAILLDQERVEGIWSTQRRHLQCIQDPPGVQLYTRTGQLTRAGVTLPVYRCSRGSTSLESFHLHLNRFIPGTSASAMNIQLYLLEGLTRWNEDHRRASVERGGSQDLDTINQLAQSLYGRRLVDSCTRIREYTGELIGVNYLFSQTGRVLQELPNDPDVPEGDEEEAEEDEDDNDFVEQEEGVDEGLQEFLFDTEFLSDTSQPRQPAKSEPANLQDPAEQECVDPDGSPGYQHVLNLAEYLVELRVAGRVTVVREAQILALWEKLREADKGPVNYSPHYRDQLTQGRFSVPFTRPDANRLVEAICILLCRIHHQSRSLAGARISRWSLILRSYCTIRDGVLGNPTLRAKLCLFEINQRMLIQWFNWRKESQEGYVLQAHVPPDPVPPPRERPPLDQPLPGVSDQPGPSQAPDLPAAAGPTTEAEPANAAPSPPQLPKTTLWKRRKLEKKRQEAERRGQDFKIKAPFACVCSLCRQPKTKHFGHSRFFNKKSKTMFHFCQNSSGGRSVEDWLREKRREEGDGGGNSHKIQNGRLQVGFRA</sequence>
<feature type="region of interest" description="Disordered" evidence="1">
    <location>
        <begin position="893"/>
        <end position="917"/>
    </location>
</feature>
<evidence type="ECO:0000313" key="4">
    <source>
        <dbReference type="Proteomes" id="UP001488805"/>
    </source>
</evidence>
<dbReference type="AlphaFoldDB" id="A0AAW1EVU1"/>
<evidence type="ECO:0000259" key="2">
    <source>
        <dbReference type="Pfam" id="PF20499"/>
    </source>
</evidence>
<dbReference type="PANTHER" id="PTHR24401:SF29">
    <property type="entry name" value="SI:CH211-243P7.3-RELATED"/>
    <property type="match status" value="1"/>
</dbReference>
<feature type="compositionally biased region" description="Low complexity" evidence="1">
    <location>
        <begin position="1108"/>
        <end position="1123"/>
    </location>
</feature>
<reference evidence="3 4" key="1">
    <citation type="journal article" date="2024" name="Genome Biol. Evol.">
        <title>Chromosome-level genome assembly of the viviparous eelpout Zoarces viviparus.</title>
        <authorList>
            <person name="Fuhrmann N."/>
            <person name="Brasseur M.V."/>
            <person name="Bakowski C.E."/>
            <person name="Podsiadlowski L."/>
            <person name="Prost S."/>
            <person name="Krehenwinkel H."/>
            <person name="Mayer C."/>
        </authorList>
    </citation>
    <scope>NUCLEOTIDE SEQUENCE [LARGE SCALE GENOMIC DNA]</scope>
    <source>
        <strain evidence="3">NO-MEL_2022_Ind0_liver</strain>
    </source>
</reference>
<feature type="domain" description="DUF6729" evidence="2">
    <location>
        <begin position="260"/>
        <end position="483"/>
    </location>
</feature>
<organism evidence="3 4">
    <name type="scientific">Zoarces viviparus</name>
    <name type="common">Viviparous eelpout</name>
    <name type="synonym">Blennius viviparus</name>
    <dbReference type="NCBI Taxonomy" id="48416"/>
    <lineage>
        <taxon>Eukaryota</taxon>
        <taxon>Metazoa</taxon>
        <taxon>Chordata</taxon>
        <taxon>Craniata</taxon>
        <taxon>Vertebrata</taxon>
        <taxon>Euteleostomi</taxon>
        <taxon>Actinopterygii</taxon>
        <taxon>Neopterygii</taxon>
        <taxon>Teleostei</taxon>
        <taxon>Neoteleostei</taxon>
        <taxon>Acanthomorphata</taxon>
        <taxon>Eupercaria</taxon>
        <taxon>Perciformes</taxon>
        <taxon>Cottioidei</taxon>
        <taxon>Zoarcales</taxon>
        <taxon>Zoarcidae</taxon>
        <taxon>Zoarcinae</taxon>
        <taxon>Zoarces</taxon>
    </lineage>
</organism>
<dbReference type="Pfam" id="PF20499">
    <property type="entry name" value="DUF6729"/>
    <property type="match status" value="1"/>
</dbReference>
<dbReference type="PANTHER" id="PTHR24401">
    <property type="entry name" value="SI:CH211-243P7.3-RELATED"/>
    <property type="match status" value="1"/>
</dbReference>
<evidence type="ECO:0000256" key="1">
    <source>
        <dbReference type="SAM" id="MobiDB-lite"/>
    </source>
</evidence>
<feature type="region of interest" description="Disordered" evidence="1">
    <location>
        <begin position="845"/>
        <end position="876"/>
    </location>
</feature>
<accession>A0AAW1EVU1</accession>
<feature type="compositionally biased region" description="Low complexity" evidence="1">
    <location>
        <begin position="211"/>
        <end position="236"/>
    </location>
</feature>
<proteinExistence type="predicted"/>
<feature type="region of interest" description="Disordered" evidence="1">
    <location>
        <begin position="206"/>
        <end position="259"/>
    </location>
</feature>
<name>A0AAW1EVU1_ZOAVI</name>
<dbReference type="Proteomes" id="UP001488805">
    <property type="component" value="Unassembled WGS sequence"/>
</dbReference>
<dbReference type="InterPro" id="IPR046616">
    <property type="entry name" value="DUF6729"/>
</dbReference>
<dbReference type="EMBL" id="JBCEZU010000123">
    <property type="protein sequence ID" value="KAK9526336.1"/>
    <property type="molecule type" value="Genomic_DNA"/>
</dbReference>
<gene>
    <name evidence="3" type="ORF">VZT92_015042</name>
</gene>
<feature type="region of interest" description="Disordered" evidence="1">
    <location>
        <begin position="1209"/>
        <end position="1233"/>
    </location>
</feature>
<feature type="compositionally biased region" description="Low complexity" evidence="1">
    <location>
        <begin position="244"/>
        <end position="253"/>
    </location>
</feature>